<sequence length="68" mass="7696">MVSSQFHSFSIAQVTSPPAVVEIFFSPLRFQLGALKIRSTKRTKCKGKKKRMVIGKKRVYTSLTMTAF</sequence>
<evidence type="ECO:0000313" key="2">
    <source>
        <dbReference type="Proteomes" id="UP000078284"/>
    </source>
</evidence>
<organism evidence="1 2">
    <name type="scientific">Arabidopsis thaliana</name>
    <name type="common">Mouse-ear cress</name>
    <dbReference type="NCBI Taxonomy" id="3702"/>
    <lineage>
        <taxon>Eukaryota</taxon>
        <taxon>Viridiplantae</taxon>
        <taxon>Streptophyta</taxon>
        <taxon>Embryophyta</taxon>
        <taxon>Tracheophyta</taxon>
        <taxon>Spermatophyta</taxon>
        <taxon>Magnoliopsida</taxon>
        <taxon>eudicotyledons</taxon>
        <taxon>Gunneridae</taxon>
        <taxon>Pentapetalae</taxon>
        <taxon>rosids</taxon>
        <taxon>malvids</taxon>
        <taxon>Brassicales</taxon>
        <taxon>Brassicaceae</taxon>
        <taxon>Camelineae</taxon>
        <taxon>Arabidopsis</taxon>
    </lineage>
</organism>
<dbReference type="Proteomes" id="UP000078284">
    <property type="component" value="Chromosome 3"/>
</dbReference>
<reference evidence="2" key="1">
    <citation type="journal article" date="2016" name="Proc. Natl. Acad. Sci. U.S.A.">
        <title>Chromosome-level assembly of Arabidopsis thaliana Ler reveals the extent of translocation and inversion polymorphisms.</title>
        <authorList>
            <person name="Zapata L."/>
            <person name="Ding J."/>
            <person name="Willing E.M."/>
            <person name="Hartwig B."/>
            <person name="Bezdan D."/>
            <person name="Jiao W.B."/>
            <person name="Patel V."/>
            <person name="Velikkakam James G."/>
            <person name="Koornneef M."/>
            <person name="Ossowski S."/>
            <person name="Schneeberger K."/>
        </authorList>
    </citation>
    <scope>NUCLEOTIDE SEQUENCE [LARGE SCALE GENOMIC DNA]</scope>
    <source>
        <strain evidence="2">cv. Landsberg erecta</strain>
    </source>
</reference>
<dbReference type="EMBL" id="LUHQ01000003">
    <property type="protein sequence ID" value="OAP01551.1"/>
    <property type="molecule type" value="Genomic_DNA"/>
</dbReference>
<comment type="caution">
    <text evidence="1">The sequence shown here is derived from an EMBL/GenBank/DDBJ whole genome shotgun (WGS) entry which is preliminary data.</text>
</comment>
<dbReference type="AlphaFoldDB" id="A0A178V784"/>
<protein>
    <submittedName>
        <fullName evidence="1">Uncharacterized protein</fullName>
    </submittedName>
</protein>
<name>A0A178V784_ARATH</name>
<accession>A0A178V784</accession>
<proteinExistence type="predicted"/>
<evidence type="ECO:0000313" key="1">
    <source>
        <dbReference type="EMBL" id="OAP01551.1"/>
    </source>
</evidence>
<gene>
    <name evidence="1" type="ordered locus">AXX17_At3g15660</name>
</gene>